<dbReference type="GO" id="GO:0016740">
    <property type="term" value="F:transferase activity"/>
    <property type="evidence" value="ECO:0007669"/>
    <property type="project" value="UniProtKB-KW"/>
</dbReference>
<proteinExistence type="predicted"/>
<dbReference type="OrthoDB" id="9803702at2"/>
<dbReference type="Pfam" id="PF10090">
    <property type="entry name" value="HPTransfase"/>
    <property type="match status" value="1"/>
</dbReference>
<keyword evidence="2" id="KW-0808">Transferase</keyword>
<dbReference type="Gene3D" id="3.30.565.10">
    <property type="entry name" value="Histidine kinase-like ATPase, C-terminal domain"/>
    <property type="match status" value="1"/>
</dbReference>
<dbReference type="Gene3D" id="1.10.287.130">
    <property type="match status" value="1"/>
</dbReference>
<accession>A0A1H5SJF7</accession>
<evidence type="ECO:0000313" key="2">
    <source>
        <dbReference type="EMBL" id="SEF50772.1"/>
    </source>
</evidence>
<organism evidence="2 3">
    <name type="scientific">Jhaorihella thermophila</name>
    <dbReference type="NCBI Taxonomy" id="488547"/>
    <lineage>
        <taxon>Bacteria</taxon>
        <taxon>Pseudomonadati</taxon>
        <taxon>Pseudomonadota</taxon>
        <taxon>Alphaproteobacteria</taxon>
        <taxon>Rhodobacterales</taxon>
        <taxon>Paracoccaceae</taxon>
        <taxon>Jhaorihella</taxon>
    </lineage>
</organism>
<sequence>MGETTVKQREADLAALIGSRICHDLISPIGAISNGLELLELAGAAQGPEMGLIADSVAHAGARIRFFRLAYGAAGDQRVGRDEVISVLDAVHAGGRLRVDWAVTGDQPRTMVRLALLALQCCETAMPMGGEVRIAETGGRWTVTAQSERLSLDERLWAALDGGVADEITPARVQFLLLPIAAAEAGRSVEVSGRADGVTIAF</sequence>
<dbReference type="AlphaFoldDB" id="A0A1H5SJF7"/>
<dbReference type="Proteomes" id="UP000236742">
    <property type="component" value="Unassembled WGS sequence"/>
</dbReference>
<gene>
    <name evidence="2" type="ORF">SAMN05421751_101574</name>
</gene>
<feature type="domain" description="Histidine phosphotransferase ChpT C-terminal" evidence="1">
    <location>
        <begin position="82"/>
        <end position="193"/>
    </location>
</feature>
<evidence type="ECO:0000259" key="1">
    <source>
        <dbReference type="Pfam" id="PF10090"/>
    </source>
</evidence>
<dbReference type="RefSeq" id="WP_104006551.1">
    <property type="nucleotide sequence ID" value="NZ_FNVD01000001.1"/>
</dbReference>
<name>A0A1H5SJF7_9RHOB</name>
<keyword evidence="3" id="KW-1185">Reference proteome</keyword>
<dbReference type="InterPro" id="IPR018762">
    <property type="entry name" value="ChpT_C"/>
</dbReference>
<evidence type="ECO:0000313" key="3">
    <source>
        <dbReference type="Proteomes" id="UP000236742"/>
    </source>
</evidence>
<reference evidence="2 3" key="1">
    <citation type="submission" date="2016-10" db="EMBL/GenBank/DDBJ databases">
        <authorList>
            <person name="de Groot N.N."/>
        </authorList>
    </citation>
    <scope>NUCLEOTIDE SEQUENCE [LARGE SCALE GENOMIC DNA]</scope>
    <source>
        <strain evidence="2 3">DSM 23413</strain>
    </source>
</reference>
<protein>
    <submittedName>
        <fullName evidence="2">Histidine phosphotransferase ChpT</fullName>
    </submittedName>
</protein>
<dbReference type="EMBL" id="FNVD01000001">
    <property type="protein sequence ID" value="SEF50772.1"/>
    <property type="molecule type" value="Genomic_DNA"/>
</dbReference>
<dbReference type="InterPro" id="IPR036890">
    <property type="entry name" value="HATPase_C_sf"/>
</dbReference>